<feature type="compositionally biased region" description="Polar residues" evidence="1">
    <location>
        <begin position="146"/>
        <end position="161"/>
    </location>
</feature>
<gene>
    <name evidence="3" type="ORF">TOT_040000267</name>
</gene>
<organism evidence="3 4">
    <name type="scientific">Theileria orientalis strain Shintoku</name>
    <dbReference type="NCBI Taxonomy" id="869250"/>
    <lineage>
        <taxon>Eukaryota</taxon>
        <taxon>Sar</taxon>
        <taxon>Alveolata</taxon>
        <taxon>Apicomplexa</taxon>
        <taxon>Aconoidasida</taxon>
        <taxon>Piroplasmida</taxon>
        <taxon>Theileriidae</taxon>
        <taxon>Theileria</taxon>
    </lineage>
</organism>
<dbReference type="OrthoDB" id="365607at2759"/>
<sequence>MTNNQTNAATNQTSILHNAINKLDKSIGGHGGGEVITGFMALTLYMYIQIASIISRHMAVALCFKISRLWIFLLQLVMDLLIYDKPLLIVKIHYWLAYLLSLISTALWFYFCISRYNREAHKKSKAKSIPKLTEATEMVSQKTNDTECLSTSGQQANQDVENPSESTEEKIKETEPSFWTHLGNSFSPLMMSIVTMMMKNILFPGLLPYGLLERDKSHIINMVITPMGLMGTSIVHALKKNVDSINKRWEWYWHLLWLLAIPPAVIFYTTLDSMHPRSSAARSKIINNRNAVLAMAVVFHFCHSLIEAAGYLGVVSNVKHCNEVRERGKKMVSTNQLLAEIIHFIFYKISVGYNVTRIGLGYHLPKFRPTHRMSREHLYTYIVRETFVKGFDDFINDFKMNIRDQLQKYLKHSCNRKLPPKIQNSDKTYKYRYGNSQNSPIKVREVYVCKTKEGRAILHEYLLSNSCRNLIKKEKRVSEDHKLK</sequence>
<feature type="transmembrane region" description="Helical" evidence="2">
    <location>
        <begin position="251"/>
        <end position="271"/>
    </location>
</feature>
<keyword evidence="4" id="KW-1185">Reference proteome</keyword>
<dbReference type="eggNOG" id="ENOG502TN2B">
    <property type="taxonomic scope" value="Eukaryota"/>
</dbReference>
<evidence type="ECO:0000256" key="2">
    <source>
        <dbReference type="SAM" id="Phobius"/>
    </source>
</evidence>
<accession>J4CDX2</accession>
<dbReference type="GeneID" id="20716349"/>
<feature type="transmembrane region" description="Helical" evidence="2">
    <location>
        <begin position="219"/>
        <end position="239"/>
    </location>
</feature>
<dbReference type="KEGG" id="tot:TOT_040000267"/>
<dbReference type="STRING" id="869250.J4CDX2"/>
<feature type="region of interest" description="Disordered" evidence="1">
    <location>
        <begin position="146"/>
        <end position="170"/>
    </location>
</feature>
<feature type="transmembrane region" description="Helical" evidence="2">
    <location>
        <begin position="95"/>
        <end position="113"/>
    </location>
</feature>
<keyword evidence="2" id="KW-0812">Transmembrane</keyword>
<protein>
    <submittedName>
        <fullName evidence="3">Uncharacterized protein</fullName>
    </submittedName>
</protein>
<evidence type="ECO:0000256" key="1">
    <source>
        <dbReference type="SAM" id="MobiDB-lite"/>
    </source>
</evidence>
<dbReference type="Proteomes" id="UP000003786">
    <property type="component" value="Chromosome 4"/>
</dbReference>
<dbReference type="AlphaFoldDB" id="J4CDX2"/>
<feature type="transmembrane region" description="Helical" evidence="2">
    <location>
        <begin position="35"/>
        <end position="54"/>
    </location>
</feature>
<feature type="transmembrane region" description="Helical" evidence="2">
    <location>
        <begin position="66"/>
        <end position="83"/>
    </location>
</feature>
<evidence type="ECO:0000313" key="3">
    <source>
        <dbReference type="EMBL" id="BAM41887.1"/>
    </source>
</evidence>
<keyword evidence="2" id="KW-0472">Membrane</keyword>
<keyword evidence="2" id="KW-1133">Transmembrane helix</keyword>
<proteinExistence type="predicted"/>
<dbReference type="VEuPathDB" id="PiroplasmaDB:TOT_040000267"/>
<reference evidence="3 4" key="1">
    <citation type="journal article" date="2012" name="MBio">
        <title>Comparative genome analysis of three eukaryotic parasites with differing abilities to transform leukocytes reveals key mediators of Theileria-induced leukocyte transformation.</title>
        <authorList>
            <person name="Hayashida K."/>
            <person name="Hara Y."/>
            <person name="Abe T."/>
            <person name="Yamasaki C."/>
            <person name="Toyoda A."/>
            <person name="Kosuge T."/>
            <person name="Suzuki Y."/>
            <person name="Sato Y."/>
            <person name="Kawashima S."/>
            <person name="Katayama T."/>
            <person name="Wakaguri H."/>
            <person name="Inoue N."/>
            <person name="Homma K."/>
            <person name="Tada-Umezaki M."/>
            <person name="Yagi Y."/>
            <person name="Fujii Y."/>
            <person name="Habara T."/>
            <person name="Kanehisa M."/>
            <person name="Watanabe H."/>
            <person name="Ito K."/>
            <person name="Gojobori T."/>
            <person name="Sugawara H."/>
            <person name="Imanishi T."/>
            <person name="Weir W."/>
            <person name="Gardner M."/>
            <person name="Pain A."/>
            <person name="Shiels B."/>
            <person name="Hattori M."/>
            <person name="Nene V."/>
            <person name="Sugimoto C."/>
        </authorList>
    </citation>
    <scope>NUCLEOTIDE SEQUENCE [LARGE SCALE GENOMIC DNA]</scope>
    <source>
        <strain evidence="3 4">Shintoku</strain>
    </source>
</reference>
<feature type="transmembrane region" description="Helical" evidence="2">
    <location>
        <begin position="292"/>
        <end position="314"/>
    </location>
</feature>
<name>J4CDX2_THEOR</name>
<dbReference type="RefSeq" id="XP_009692188.1">
    <property type="nucleotide sequence ID" value="XM_009693893.1"/>
</dbReference>
<evidence type="ECO:0000313" key="4">
    <source>
        <dbReference type="Proteomes" id="UP000003786"/>
    </source>
</evidence>
<dbReference type="EMBL" id="AP011949">
    <property type="protein sequence ID" value="BAM41887.1"/>
    <property type="molecule type" value="Genomic_DNA"/>
</dbReference>